<evidence type="ECO:0000313" key="5">
    <source>
        <dbReference type="Proteomes" id="UP000240572"/>
    </source>
</evidence>
<gene>
    <name evidence="4" type="ORF">B0I18_1017</name>
</gene>
<proteinExistence type="predicted"/>
<evidence type="ECO:0000259" key="3">
    <source>
        <dbReference type="PROSITE" id="PS50853"/>
    </source>
</evidence>
<dbReference type="InterPro" id="IPR035986">
    <property type="entry name" value="PKD_dom_sf"/>
</dbReference>
<dbReference type="Pfam" id="PF19081">
    <property type="entry name" value="Ig_7"/>
    <property type="match status" value="1"/>
</dbReference>
<accession>A0A2P8D9G4</accession>
<dbReference type="Proteomes" id="UP000240572">
    <property type="component" value="Unassembled WGS sequence"/>
</dbReference>
<dbReference type="InterPro" id="IPR044023">
    <property type="entry name" value="Ig_7"/>
</dbReference>
<sequence length="1080" mass="111845">MKSLFTVVLWGCLLFGTRVSAQVSVTSTGGTPGPTTYADFVAAFTAINNGTHTGSIAVLATASFSQSATAVLNASGNGSASYTAVVIKPGTGASPVITNTADNTASIKLNGADNVTIDGSNNGTASRDMTFQNSNSSGSGQGCNIWLASNGTDGATNNIIKNCKILGSSYSLGAPYMGVGIYSSATTLAGYWLATSVTTAANSNNQVLNNLFNSANAAVVFNGGSGIGETGNQVVGNQIGDVASATNQKFTNVGIFMLNQTNFTISQNTIEWFNATNTNVVPGGISIGAGCTSGTITRNIIRNLRFTTTVNQGGLVLNAGATNNIGVYNNFIYDVASAGSATAANNAYGITINAGSGYNIGFNSVYMNTNPTTTATGYQAALYIGSSPSGLNIRNNLFVHNGTNTANKFSVYSVNTAPASSTIDYNNYYTSAAVLGYASANQTGLSDMQTNFQAGLNHARNVLPAFVSATDLHLIATNATNISNLAGAGTTITGITTDIDGNARNATPTLGAHELAVASCPAPTGPNVTGITTTSAILNWTQAGTATTWQIRYGAPPLNTSTGGTAIITTTKPYTLSSPPLTANTTYEFAVRAICGAGDTSLWSPITSFTTTCVAPTITSKTDSFNCGTGAVVLKATASTGGTINWYANATGGPVLASSNTFTTPSLTTTTTYYIAAAAGTCESTPRQAVVASIRPVPIVNIGNDTTICPGITYTMNAGNAGATYLWNTNATTQSISVNQAGIYSVLVTLNGCNGSDARTITNGVVPQNNLPATTDLCEGETANLNAGNSGSTFLWSPGGATTQTTNVTTGGTKSVTIKSTTGCVITSNTNVIMRPLPVIALGPDTSICEGATIVLDAGNPGYSYVWTPGSNTTQTLNVTDSGKYSVTVTTPYNCVSTAERHVAFLPSPRVEGFNFIPLFYENLGKVKFNPLNPRSVDSYLWNFGDGTATSTLSNPTHTYAASGYYNVTLKVFNGCSQYETSLLIHVDNATGIVTLGKDETNVVLYPNPASHTLTISNRNPDHKMEEIQVFNAVGAVVYRQKASNAYTQDIPVQQLANGMYIVRILTNKGWIRQPFQVLR</sequence>
<dbReference type="InterPro" id="IPR026444">
    <property type="entry name" value="Secre_tail"/>
</dbReference>
<feature type="signal peptide" evidence="1">
    <location>
        <begin position="1"/>
        <end position="21"/>
    </location>
</feature>
<dbReference type="SMART" id="SM00089">
    <property type="entry name" value="PKD"/>
    <property type="match status" value="2"/>
</dbReference>
<dbReference type="SUPFAM" id="SSF49299">
    <property type="entry name" value="PKD domain"/>
    <property type="match status" value="1"/>
</dbReference>
<name>A0A2P8D9G4_9BACT</name>
<dbReference type="AlphaFoldDB" id="A0A2P8D9G4"/>
<dbReference type="Pfam" id="PF00041">
    <property type="entry name" value="fn3"/>
    <property type="match status" value="1"/>
</dbReference>
<dbReference type="Pfam" id="PF18962">
    <property type="entry name" value="Por_Secre_tail"/>
    <property type="match status" value="1"/>
</dbReference>
<dbReference type="SUPFAM" id="SSF49265">
    <property type="entry name" value="Fibronectin type III"/>
    <property type="match status" value="1"/>
</dbReference>
<organism evidence="4 5">
    <name type="scientific">Taibaiella chishuiensis</name>
    <dbReference type="NCBI Taxonomy" id="1434707"/>
    <lineage>
        <taxon>Bacteria</taxon>
        <taxon>Pseudomonadati</taxon>
        <taxon>Bacteroidota</taxon>
        <taxon>Chitinophagia</taxon>
        <taxon>Chitinophagales</taxon>
        <taxon>Chitinophagaceae</taxon>
        <taxon>Taibaiella</taxon>
    </lineage>
</organism>
<keyword evidence="1" id="KW-0732">Signal</keyword>
<dbReference type="InterPro" id="IPR003961">
    <property type="entry name" value="FN3_dom"/>
</dbReference>
<dbReference type="CDD" id="cd00146">
    <property type="entry name" value="PKD"/>
    <property type="match status" value="1"/>
</dbReference>
<dbReference type="CDD" id="cd00063">
    <property type="entry name" value="FN3"/>
    <property type="match status" value="1"/>
</dbReference>
<evidence type="ECO:0000259" key="2">
    <source>
        <dbReference type="PROSITE" id="PS50093"/>
    </source>
</evidence>
<dbReference type="InterPro" id="IPR000601">
    <property type="entry name" value="PKD_dom"/>
</dbReference>
<dbReference type="SMART" id="SM00060">
    <property type="entry name" value="FN3"/>
    <property type="match status" value="1"/>
</dbReference>
<comment type="caution">
    <text evidence="4">The sequence shown here is derived from an EMBL/GenBank/DDBJ whole genome shotgun (WGS) entry which is preliminary data.</text>
</comment>
<evidence type="ECO:0000313" key="4">
    <source>
        <dbReference type="EMBL" id="PSK93859.1"/>
    </source>
</evidence>
<dbReference type="Pfam" id="PF18911">
    <property type="entry name" value="PKD_4"/>
    <property type="match status" value="1"/>
</dbReference>
<dbReference type="InterPro" id="IPR013783">
    <property type="entry name" value="Ig-like_fold"/>
</dbReference>
<keyword evidence="5" id="KW-1185">Reference proteome</keyword>
<dbReference type="EMBL" id="PYGD01000001">
    <property type="protein sequence ID" value="PSK93859.1"/>
    <property type="molecule type" value="Genomic_DNA"/>
</dbReference>
<dbReference type="RefSeq" id="WP_106520607.1">
    <property type="nucleotide sequence ID" value="NZ_PYGD01000001.1"/>
</dbReference>
<evidence type="ECO:0000256" key="1">
    <source>
        <dbReference type="SAM" id="SignalP"/>
    </source>
</evidence>
<dbReference type="NCBIfam" id="TIGR04183">
    <property type="entry name" value="Por_Secre_tail"/>
    <property type="match status" value="1"/>
</dbReference>
<dbReference type="OrthoDB" id="602856at2"/>
<dbReference type="InterPro" id="IPR036116">
    <property type="entry name" value="FN3_sf"/>
</dbReference>
<dbReference type="PROSITE" id="PS50853">
    <property type="entry name" value="FN3"/>
    <property type="match status" value="1"/>
</dbReference>
<dbReference type="Gene3D" id="2.60.40.10">
    <property type="entry name" value="Immunoglobulins"/>
    <property type="match status" value="2"/>
</dbReference>
<feature type="domain" description="Fibronectin type-III" evidence="3">
    <location>
        <begin position="522"/>
        <end position="615"/>
    </location>
</feature>
<dbReference type="PROSITE" id="PS50093">
    <property type="entry name" value="PKD"/>
    <property type="match status" value="1"/>
</dbReference>
<feature type="domain" description="PKD" evidence="2">
    <location>
        <begin position="939"/>
        <end position="974"/>
    </location>
</feature>
<reference evidence="4 5" key="1">
    <citation type="submission" date="2018-03" db="EMBL/GenBank/DDBJ databases">
        <title>Genomic Encyclopedia of Type Strains, Phase III (KMG-III): the genomes of soil and plant-associated and newly described type strains.</title>
        <authorList>
            <person name="Whitman W."/>
        </authorList>
    </citation>
    <scope>NUCLEOTIDE SEQUENCE [LARGE SCALE GENOMIC DNA]</scope>
    <source>
        <strain evidence="4 5">CGMCC 1.12700</strain>
    </source>
</reference>
<protein>
    <submittedName>
        <fullName evidence="4">Putative secreted protein (Por secretion system target)</fullName>
    </submittedName>
</protein>
<feature type="chain" id="PRO_5015104241" evidence="1">
    <location>
        <begin position="22"/>
        <end position="1080"/>
    </location>
</feature>
<dbReference type="InterPro" id="IPR022409">
    <property type="entry name" value="PKD/Chitinase_dom"/>
</dbReference>